<evidence type="ECO:0000313" key="1">
    <source>
        <dbReference type="EMBL" id="SNS16076.1"/>
    </source>
</evidence>
<protein>
    <submittedName>
        <fullName evidence="1">Uncharacterized protein</fullName>
    </submittedName>
</protein>
<reference evidence="2" key="1">
    <citation type="submission" date="2017-06" db="EMBL/GenBank/DDBJ databases">
        <authorList>
            <person name="Varghese N."/>
            <person name="Submissions S."/>
        </authorList>
    </citation>
    <scope>NUCLEOTIDE SEQUENCE [LARGE SCALE GENOMIC DNA]</scope>
    <source>
        <strain evidence="2">NKM1</strain>
    </source>
</reference>
<dbReference type="AlphaFoldDB" id="A0A239C769"/>
<dbReference type="EMBL" id="FZOQ01000002">
    <property type="protein sequence ID" value="SNS16076.1"/>
    <property type="molecule type" value="Genomic_DNA"/>
</dbReference>
<accession>A0A239C769</accession>
<evidence type="ECO:0000313" key="2">
    <source>
        <dbReference type="Proteomes" id="UP000198432"/>
    </source>
</evidence>
<gene>
    <name evidence="1" type="ORF">SAMN06296052_102385</name>
</gene>
<dbReference type="Gene3D" id="3.40.630.30">
    <property type="match status" value="1"/>
</dbReference>
<dbReference type="Proteomes" id="UP000198432">
    <property type="component" value="Unassembled WGS sequence"/>
</dbReference>
<proteinExistence type="predicted"/>
<organism evidence="1 2">
    <name type="scientific">Pontibacter ummariensis</name>
    <dbReference type="NCBI Taxonomy" id="1610492"/>
    <lineage>
        <taxon>Bacteria</taxon>
        <taxon>Pseudomonadati</taxon>
        <taxon>Bacteroidota</taxon>
        <taxon>Cytophagia</taxon>
        <taxon>Cytophagales</taxon>
        <taxon>Hymenobacteraceae</taxon>
        <taxon>Pontibacter</taxon>
    </lineage>
</organism>
<sequence length="62" mass="6996">MTEALAGISGWNFTQGGIKAVLAETEKDCLASHRTLPKNNFQAVQEQNNMIWWRLSKKAFKS</sequence>
<keyword evidence="2" id="KW-1185">Reference proteome</keyword>
<name>A0A239C769_9BACT</name>